<proteinExistence type="predicted"/>
<sequence>MYVVDEPFIFKTTESTGGDPVRLLRALTFKQRSVKVAGMAVKSIEEAALVSVMVLMSVKVVAIMLP</sequence>
<evidence type="ECO:0000313" key="1">
    <source>
        <dbReference type="EMBL" id="CAB4222002.1"/>
    </source>
</evidence>
<dbReference type="EMBL" id="LR797519">
    <property type="protein sequence ID" value="CAB4222002.1"/>
    <property type="molecule type" value="Genomic_DNA"/>
</dbReference>
<accession>A0A6J5T2I5</accession>
<gene>
    <name evidence="1" type="ORF">UFOVP1649_4</name>
</gene>
<organism evidence="1">
    <name type="scientific">uncultured Caudovirales phage</name>
    <dbReference type="NCBI Taxonomy" id="2100421"/>
    <lineage>
        <taxon>Viruses</taxon>
        <taxon>Duplodnaviria</taxon>
        <taxon>Heunggongvirae</taxon>
        <taxon>Uroviricota</taxon>
        <taxon>Caudoviricetes</taxon>
        <taxon>Peduoviridae</taxon>
        <taxon>Maltschvirus</taxon>
        <taxon>Maltschvirus maltsch</taxon>
    </lineage>
</organism>
<protein>
    <submittedName>
        <fullName evidence="1">Uncharacterized protein</fullName>
    </submittedName>
</protein>
<name>A0A6J5T2I5_9CAUD</name>
<reference evidence="1" key="1">
    <citation type="submission" date="2020-05" db="EMBL/GenBank/DDBJ databases">
        <authorList>
            <person name="Chiriac C."/>
            <person name="Salcher M."/>
            <person name="Ghai R."/>
            <person name="Kavagutti S V."/>
        </authorList>
    </citation>
    <scope>NUCLEOTIDE SEQUENCE</scope>
</reference>